<protein>
    <submittedName>
        <fullName evidence="7">Uncharacterized protein</fullName>
    </submittedName>
</protein>
<evidence type="ECO:0000313" key="8">
    <source>
        <dbReference type="EMBL" id="RKA06978.1"/>
    </source>
</evidence>
<name>A0A0B8RHX0_LISMN</name>
<evidence type="ECO:0000313" key="15">
    <source>
        <dbReference type="Proteomes" id="UP000528151"/>
    </source>
</evidence>
<evidence type="ECO:0000313" key="10">
    <source>
        <dbReference type="Proteomes" id="UP000365297"/>
    </source>
</evidence>
<reference evidence="5 12" key="6">
    <citation type="submission" date="2019-09" db="EMBL/GenBank/DDBJ databases">
        <authorList>
            <consortium name="PulseNet: The National Subtyping Network for Foodborne Disease Surveillance"/>
            <person name="Tarr C.L."/>
            <person name="Trees E."/>
            <person name="Katz L.S."/>
            <person name="Carleton-Romer H.A."/>
            <person name="Stroika S."/>
            <person name="Kucerova Z."/>
            <person name="Roache K.F."/>
            <person name="Sabol A.L."/>
            <person name="Besser J."/>
            <person name="Gerner-Smidt P."/>
        </authorList>
    </citation>
    <scope>NUCLEOTIDE SEQUENCE [LARGE SCALE GENOMIC DNA]</scope>
    <source>
        <strain evidence="5 12">PNUSAL005692</strain>
    </source>
</reference>
<dbReference type="Proteomes" id="UP000467536">
    <property type="component" value="Unassembled WGS sequence"/>
</dbReference>
<evidence type="ECO:0000313" key="9">
    <source>
        <dbReference type="Proteomes" id="UP000272537"/>
    </source>
</evidence>
<organism evidence="7">
    <name type="scientific">Listeria monocytogenes</name>
    <dbReference type="NCBI Taxonomy" id="1639"/>
    <lineage>
        <taxon>Bacteria</taxon>
        <taxon>Bacillati</taxon>
        <taxon>Bacillota</taxon>
        <taxon>Bacilli</taxon>
        <taxon>Bacillales</taxon>
        <taxon>Listeriaceae</taxon>
        <taxon>Listeria</taxon>
    </lineage>
</organism>
<reference evidence="7" key="7">
    <citation type="submission" date="2019-10" db="EMBL/GenBank/DDBJ databases">
        <authorList>
            <consortium name="NCBI Pathogen Detection Project"/>
        </authorList>
    </citation>
    <scope>NUCLEOTIDE SEQUENCE</scope>
    <source>
        <strain evidence="7">09CEB371LM</strain>
    </source>
</reference>
<dbReference type="EMBL" id="AABEKY010000006">
    <property type="protein sequence ID" value="EAG9388077.1"/>
    <property type="molecule type" value="Genomic_DNA"/>
</dbReference>
<dbReference type="Proteomes" id="UP000528151">
    <property type="component" value="Unassembled WGS sequence"/>
</dbReference>
<dbReference type="EMBL" id="AAAIXK010000006">
    <property type="protein sequence ID" value="EAC5551166.1"/>
    <property type="molecule type" value="Genomic_DNA"/>
</dbReference>
<dbReference type="Proteomes" id="UP000365297">
    <property type="component" value="Unassembled WGS sequence"/>
</dbReference>
<evidence type="ECO:0000313" key="4">
    <source>
        <dbReference type="EMBL" id="EAH4241217.1"/>
    </source>
</evidence>
<gene>
    <name evidence="1" type="ORF">ARY78_12070</name>
    <name evidence="2" type="ORF">CA369_14595</name>
    <name evidence="3" type="ORF">CW845_11335</name>
    <name evidence="8" type="ORF">DYZ80_02190</name>
    <name evidence="4" type="ORF">E5F58_04275</name>
    <name evidence="5" type="ORF">F6515_15985</name>
    <name evidence="6" type="ORF">FV747_14310</name>
    <name evidence="7" type="ORF">GHH22_09860</name>
</gene>
<dbReference type="EMBL" id="QXLS01000005">
    <property type="protein sequence ID" value="RKA06978.1"/>
    <property type="molecule type" value="Genomic_DNA"/>
</dbReference>
<dbReference type="EMBL" id="AABBZO010000023">
    <property type="protein sequence ID" value="EAG4463498.1"/>
    <property type="molecule type" value="Genomic_DNA"/>
</dbReference>
<evidence type="ECO:0000313" key="5">
    <source>
        <dbReference type="EMBL" id="ECY9784477.1"/>
    </source>
</evidence>
<proteinExistence type="predicted"/>
<evidence type="ECO:0000313" key="13">
    <source>
        <dbReference type="Proteomes" id="UP000522199"/>
    </source>
</evidence>
<evidence type="ECO:0000313" key="7">
    <source>
        <dbReference type="EMBL" id="HAA8053458.1"/>
    </source>
</evidence>
<evidence type="ECO:0000313" key="14">
    <source>
        <dbReference type="Proteomes" id="UP000527632"/>
    </source>
</evidence>
<reference evidence="3 13" key="4">
    <citation type="submission" date="2019-04" db="EMBL/GenBank/DDBJ databases">
        <authorList>
            <consortium name="GenomeTrakr network: Whole genome sequencing for foodborne pathogen traceback"/>
        </authorList>
    </citation>
    <scope>NUCLEOTIDE SEQUENCE [LARGE SCALE GENOMIC DNA]</scope>
    <source>
        <strain evidence="3 13">CFSAN072474</strain>
    </source>
</reference>
<comment type="caution">
    <text evidence="7">The sequence shown here is derived from an EMBL/GenBank/DDBJ whole genome shotgun (WGS) entry which is preliminary data.</text>
</comment>
<accession>A0A0B8RHX0</accession>
<dbReference type="Proteomes" id="UP000527632">
    <property type="component" value="Unassembled WGS sequence"/>
</dbReference>
<dbReference type="AlphaFoldDB" id="A0A0B8RHX0"/>
<sequence>MKKLNYFSIGFDYDEEKNPIMSFDSQSHCISEMYSGAFKPMMTKETSCIDINCIPTGKKVDKSHHLDAIYRVYFENKLFDLNKFNDENDSEKKKIILELLHIGAIEACRNLGLDKARFIEAYEKVKELDYQNNYYYKKPKSSPNRKQKAQIYIEHGLYKADIYIVIFNKEQKIIRKEFILSDLPNPFVFSAHLGNLKWIDNDRLVLAHKQRKDILYKVDMI</sequence>
<dbReference type="KEGG" id="lmok:CQ02_02420"/>
<dbReference type="EMBL" id="AANEHK010000020">
    <property type="protein sequence ID" value="EDO0987172.1"/>
    <property type="molecule type" value="Genomic_DNA"/>
</dbReference>
<evidence type="ECO:0000313" key="12">
    <source>
        <dbReference type="Proteomes" id="UP000489121"/>
    </source>
</evidence>
<dbReference type="Proteomes" id="UP000272537">
    <property type="component" value="Unassembled WGS sequence"/>
</dbReference>
<reference evidence="8 9" key="1">
    <citation type="journal article" date="2018" name="BMC Genomics">
        <title>Genes significantly associated with lineage II food isolates of Listeria monocytogenes.</title>
        <authorList>
            <person name="Pirone-Davies C."/>
            <person name="Chen Y."/>
            <person name="Pightling A."/>
            <person name="Ryan G."/>
            <person name="Wang Y."/>
            <person name="Yao K."/>
            <person name="Hoffmann M."/>
            <person name="Allard M.W."/>
        </authorList>
    </citation>
    <scope>NUCLEOTIDE SEQUENCE [LARGE SCALE GENOMIC DNA]</scope>
    <source>
        <strain evidence="8 9">PNUSAL000550</strain>
    </source>
</reference>
<dbReference type="EMBL" id="AABGUK010000001">
    <property type="protein sequence ID" value="EAH4241217.1"/>
    <property type="molecule type" value="Genomic_DNA"/>
</dbReference>
<reference evidence="6 11" key="5">
    <citation type="submission" date="2019-08" db="EMBL/GenBank/DDBJ databases">
        <authorList>
            <person name="Ashton P.M."/>
            <person name="Dallman T."/>
            <person name="Nair S."/>
            <person name="De Pinna E."/>
            <person name="Peters T."/>
            <person name="Grant K."/>
        </authorList>
    </citation>
    <scope>NUCLEOTIDE SEQUENCE [LARGE SCALE GENOMIC DNA]</scope>
    <source>
        <strain evidence="6 11">788324</strain>
    </source>
</reference>
<evidence type="ECO:0000313" key="11">
    <source>
        <dbReference type="Proteomes" id="UP000467536"/>
    </source>
</evidence>
<dbReference type="RefSeq" id="WP_003734623.1">
    <property type="nucleotide sequence ID" value="NC_021825.2"/>
</dbReference>
<evidence type="ECO:0000313" key="2">
    <source>
        <dbReference type="EMBL" id="EAG4463498.1"/>
    </source>
</evidence>
<evidence type="ECO:0000313" key="3">
    <source>
        <dbReference type="EMBL" id="EAG9388077.1"/>
    </source>
</evidence>
<reference evidence="7" key="2">
    <citation type="journal article" date="2018" name="Genome Biol.">
        <title>SKESA: strategic k-mer extension for scrupulous assemblies.</title>
        <authorList>
            <person name="Souvorov A."/>
            <person name="Agarwala R."/>
            <person name="Lipman D.J."/>
        </authorList>
    </citation>
    <scope>NUCLEOTIDE SEQUENCE [LARGE SCALE GENOMIC DNA]</scope>
    <source>
        <strain evidence="7">09CEB371LM</strain>
    </source>
</reference>
<evidence type="ECO:0000313" key="6">
    <source>
        <dbReference type="EMBL" id="EDO0987172.1"/>
    </source>
</evidence>
<dbReference type="Proteomes" id="UP000522199">
    <property type="component" value="Unassembled WGS sequence"/>
</dbReference>
<dbReference type="EMBL" id="DAAEEB010000006">
    <property type="protein sequence ID" value="HAA8053458.1"/>
    <property type="molecule type" value="Genomic_DNA"/>
</dbReference>
<evidence type="ECO:0000313" key="1">
    <source>
        <dbReference type="EMBL" id="EAC5551166.1"/>
    </source>
</evidence>
<reference evidence="10 15" key="3">
    <citation type="submission" date="2018-06" db="EMBL/GenBank/DDBJ databases">
        <authorList>
            <consortium name="GenomeTrakr: Next Generation Sequencing Network for Food Pathogen Tracability"/>
        </authorList>
    </citation>
    <scope>NUCLEOTIDE SEQUENCE [LARGE SCALE GENOMIC DNA]</scope>
    <source>
        <strain evidence="2 15">CFSAN063727</strain>
        <strain evidence="1 10">FDA00007096</strain>
        <strain evidence="4 14">LS1344</strain>
    </source>
</reference>
<dbReference type="EMBL" id="AALGDA010000119">
    <property type="protein sequence ID" value="ECY9784477.1"/>
    <property type="molecule type" value="Genomic_DNA"/>
</dbReference>
<dbReference type="Proteomes" id="UP000840039">
    <property type="component" value="Unassembled WGS sequence"/>
</dbReference>
<dbReference type="Proteomes" id="UP000489121">
    <property type="component" value="Unassembled WGS sequence"/>
</dbReference>